<evidence type="ECO:0000313" key="5">
    <source>
        <dbReference type="EMBL" id="NVD28050.1"/>
    </source>
</evidence>
<accession>A0ABX2N2W0</accession>
<evidence type="ECO:0000313" key="6">
    <source>
        <dbReference type="Proteomes" id="UP000652427"/>
    </source>
</evidence>
<feature type="domain" description="Methyl-accepting transducer" evidence="4">
    <location>
        <begin position="20"/>
        <end position="256"/>
    </location>
</feature>
<name>A0ABX2N2W0_9SPHN</name>
<gene>
    <name evidence="5" type="ORF">HUO14_09055</name>
</gene>
<dbReference type="InterPro" id="IPR004090">
    <property type="entry name" value="Chemotax_Me-accpt_rcpt"/>
</dbReference>
<sequence>MKHEKIEITDPTLIDAVARSCGDVTVGCADVGVLVEEVMTNAGEMRERREALQDVIAKLADDQKRVTDSTDEARLLSKRAKEDLHSSTDVIRMSMQEFVDLTDLVVALAQHITGFAGAMDQVRRVSQNIDDIANTTSILALNAAIEAHRAGAAGATFAVVAAEVKQLAFNTREATDEISATVNSLGVEAESLVSKIEKGVAKGNDAQKNFQRIDDTVNRISDLVSQVDNQNSDIAQNTGLIHNKVQQVQEVLDHFSESADRNTIALEAAKNKVGDVETTSKAMFSQLVRSGFASEDRKFVDMAITGRDEMVEIVEQALASGELARDALFDRQYVEISGSDPVRYDNRFNAFADAHIRPLLDKYKNMDAVIACVTSNIDGYLPTHVSERSLEPNGDPEHDDKYCRNRRKLLDDLTKQAIAEKDQPYNVSVYRFVKTADGQSAAGKQVFVPLFFDGEYWGNFEILYRN</sequence>
<dbReference type="SUPFAM" id="SSF58104">
    <property type="entry name" value="Methyl-accepting chemotaxis protein (MCP) signaling domain"/>
    <property type="match status" value="1"/>
</dbReference>
<keyword evidence="6" id="KW-1185">Reference proteome</keyword>
<dbReference type="InterPro" id="IPR004089">
    <property type="entry name" value="MCPsignal_dom"/>
</dbReference>
<evidence type="ECO:0000259" key="4">
    <source>
        <dbReference type="PROSITE" id="PS50111"/>
    </source>
</evidence>
<comment type="caution">
    <text evidence="5">The sequence shown here is derived from an EMBL/GenBank/DDBJ whole genome shotgun (WGS) entry which is preliminary data.</text>
</comment>
<dbReference type="RefSeq" id="WP_176279592.1">
    <property type="nucleotide sequence ID" value="NZ_JABWMH010000003.1"/>
</dbReference>
<organism evidence="5 6">
    <name type="scientific">Parasphingorhabdus flavimaris</name>
    <dbReference type="NCBI Taxonomy" id="266812"/>
    <lineage>
        <taxon>Bacteria</taxon>
        <taxon>Pseudomonadati</taxon>
        <taxon>Pseudomonadota</taxon>
        <taxon>Alphaproteobacteria</taxon>
        <taxon>Sphingomonadales</taxon>
        <taxon>Sphingomonadaceae</taxon>
        <taxon>Parasphingorhabdus</taxon>
    </lineage>
</organism>
<dbReference type="Gene3D" id="1.10.287.950">
    <property type="entry name" value="Methyl-accepting chemotaxis protein"/>
    <property type="match status" value="1"/>
</dbReference>
<evidence type="ECO:0000256" key="1">
    <source>
        <dbReference type="ARBA" id="ARBA00023224"/>
    </source>
</evidence>
<evidence type="ECO:0000256" key="3">
    <source>
        <dbReference type="PROSITE-ProRule" id="PRU00284"/>
    </source>
</evidence>
<dbReference type="PANTHER" id="PTHR32089:SF112">
    <property type="entry name" value="LYSOZYME-LIKE PROTEIN-RELATED"/>
    <property type="match status" value="1"/>
</dbReference>
<dbReference type="Proteomes" id="UP000652427">
    <property type="component" value="Unassembled WGS sequence"/>
</dbReference>
<protein>
    <submittedName>
        <fullName evidence="5">Chemotaxis protein</fullName>
    </submittedName>
</protein>
<keyword evidence="1 3" id="KW-0807">Transducer</keyword>
<proteinExistence type="inferred from homology"/>
<reference evidence="5 6" key="1">
    <citation type="submission" date="2020-06" db="EMBL/GenBank/DDBJ databases">
        <authorList>
            <person name="Kim S.-J."/>
            <person name="Park S.-J."/>
        </authorList>
    </citation>
    <scope>NUCLEOTIDE SEQUENCE [LARGE SCALE GENOMIC DNA]</scope>
    <source>
        <strain evidence="5 6">SW-151</strain>
    </source>
</reference>
<dbReference type="PANTHER" id="PTHR32089">
    <property type="entry name" value="METHYL-ACCEPTING CHEMOTAXIS PROTEIN MCPB"/>
    <property type="match status" value="1"/>
</dbReference>
<dbReference type="EMBL" id="JABWMH010000003">
    <property type="protein sequence ID" value="NVD28050.1"/>
    <property type="molecule type" value="Genomic_DNA"/>
</dbReference>
<dbReference type="SMART" id="SM00283">
    <property type="entry name" value="MA"/>
    <property type="match status" value="1"/>
</dbReference>
<dbReference type="Pfam" id="PF00015">
    <property type="entry name" value="MCPsignal"/>
    <property type="match status" value="1"/>
</dbReference>
<dbReference type="PROSITE" id="PS50111">
    <property type="entry name" value="CHEMOTAXIS_TRANSDUC_2"/>
    <property type="match status" value="1"/>
</dbReference>
<dbReference type="PRINTS" id="PR00260">
    <property type="entry name" value="CHEMTRNSDUCR"/>
</dbReference>
<evidence type="ECO:0000256" key="2">
    <source>
        <dbReference type="ARBA" id="ARBA00029447"/>
    </source>
</evidence>
<comment type="similarity">
    <text evidence="2">Belongs to the methyl-accepting chemotaxis (MCP) protein family.</text>
</comment>